<accession>A0A1I0VZU8</accession>
<dbReference type="PANTHER" id="PTHR39639">
    <property type="entry name" value="CHROMOSOME 16, WHOLE GENOME SHOTGUN SEQUENCE"/>
    <property type="match status" value="1"/>
</dbReference>
<dbReference type="EMBL" id="FOKG01000001">
    <property type="protein sequence ID" value="SFA81587.1"/>
    <property type="molecule type" value="Genomic_DNA"/>
</dbReference>
<proteinExistence type="predicted"/>
<reference evidence="3" key="1">
    <citation type="submission" date="2016-10" db="EMBL/GenBank/DDBJ databases">
        <authorList>
            <person name="Varghese N."/>
            <person name="Submissions S."/>
        </authorList>
    </citation>
    <scope>NUCLEOTIDE SEQUENCE [LARGE SCALE GENOMIC DNA]</scope>
    <source>
        <strain evidence="3">CGMCC 4.3568</strain>
    </source>
</reference>
<dbReference type="STRING" id="490629.SAMN05216266_101608"/>
<name>A0A1I0VZU8_9PSEU</name>
<evidence type="ECO:0000259" key="1">
    <source>
        <dbReference type="Pfam" id="PF03235"/>
    </source>
</evidence>
<dbReference type="PANTHER" id="PTHR39639:SF1">
    <property type="entry name" value="DUF262 DOMAIN-CONTAINING PROTEIN"/>
    <property type="match status" value="1"/>
</dbReference>
<organism evidence="2 3">
    <name type="scientific">Amycolatopsis marina</name>
    <dbReference type="NCBI Taxonomy" id="490629"/>
    <lineage>
        <taxon>Bacteria</taxon>
        <taxon>Bacillati</taxon>
        <taxon>Actinomycetota</taxon>
        <taxon>Actinomycetes</taxon>
        <taxon>Pseudonocardiales</taxon>
        <taxon>Pseudonocardiaceae</taxon>
        <taxon>Amycolatopsis</taxon>
    </lineage>
</organism>
<sequence length="388" mass="44850">MTNKGYSLDISTLKNSSVQYIHNRSGEIEMDPDYQRQGEIWSVEKQQLLIDSLINDFDVPKIYFHQFPSPRRIHGELKRWALIDGRQRLEAIFGFLENRFPLGSEFVYLADESTDAAGKTYSELTTSHPFLISNLNAANLDIVVIRTSDLELIEEMFSRLNEAMPLNAAEKRNALGGPLPRAVRSLVEHQFFEEKLPFTNRRYRHFDLAAKFLYWTDRHKDPIQTVGAADTIPHIRDTKKVRLDAFFKEIKKLGLAGERRTEKDVEDCKKILDILSEVFVDSDSLLSSIGMVSVYYLLAEARSMRGEQFPSRSELRAFESARRIRRAQNDDELHPGEYEMLEFARLSQSPNDGSALTFRLKILDTWFSEREKGRDPMVALGELFKNEE</sequence>
<dbReference type="InterPro" id="IPR004919">
    <property type="entry name" value="GmrSD_N"/>
</dbReference>
<dbReference type="Proteomes" id="UP000243799">
    <property type="component" value="Unassembled WGS sequence"/>
</dbReference>
<dbReference type="Pfam" id="PF03235">
    <property type="entry name" value="GmrSD_N"/>
    <property type="match status" value="1"/>
</dbReference>
<keyword evidence="3" id="KW-1185">Reference proteome</keyword>
<dbReference type="RefSeq" id="WP_177242443.1">
    <property type="nucleotide sequence ID" value="NZ_FOKG01000001.1"/>
</dbReference>
<feature type="domain" description="GmrSD restriction endonucleases N-terminal" evidence="1">
    <location>
        <begin position="30"/>
        <end position="174"/>
    </location>
</feature>
<dbReference type="AlphaFoldDB" id="A0A1I0VZU8"/>
<evidence type="ECO:0000313" key="2">
    <source>
        <dbReference type="EMBL" id="SFA81587.1"/>
    </source>
</evidence>
<gene>
    <name evidence="2" type="ORF">SAMN05216266_101608</name>
</gene>
<protein>
    <recommendedName>
        <fullName evidence="1">GmrSD restriction endonucleases N-terminal domain-containing protein</fullName>
    </recommendedName>
</protein>
<evidence type="ECO:0000313" key="3">
    <source>
        <dbReference type="Proteomes" id="UP000243799"/>
    </source>
</evidence>